<reference evidence="2 3" key="1">
    <citation type="submission" date="2016-11" db="EMBL/GenBank/DDBJ databases">
        <title>Trade-off between light-utilization and light-protection in marine flavobacteria.</title>
        <authorList>
            <person name="Kumagai Y."/>
        </authorList>
    </citation>
    <scope>NUCLEOTIDE SEQUENCE [LARGE SCALE GENOMIC DNA]</scope>
    <source>
        <strain evidence="2 3">NBRC 107125</strain>
    </source>
</reference>
<dbReference type="KEGG" id="osg:BST96_05005"/>
<evidence type="ECO:0000313" key="2">
    <source>
        <dbReference type="EMBL" id="ARN73534.1"/>
    </source>
</evidence>
<dbReference type="RefSeq" id="WP_085757645.1">
    <property type="nucleotide sequence ID" value="NZ_CP019343.1"/>
</dbReference>
<protein>
    <submittedName>
        <fullName evidence="2">Uncharacterized protein</fullName>
    </submittedName>
</protein>
<name>A0A1X9N8X2_9GAMM</name>
<keyword evidence="1" id="KW-1133">Transmembrane helix</keyword>
<proteinExistence type="predicted"/>
<feature type="transmembrane region" description="Helical" evidence="1">
    <location>
        <begin position="55"/>
        <end position="76"/>
    </location>
</feature>
<accession>A0A1X9N8X2</accession>
<keyword evidence="3" id="KW-1185">Reference proteome</keyword>
<organism evidence="2 3">
    <name type="scientific">Oceanicoccus sagamiensis</name>
    <dbReference type="NCBI Taxonomy" id="716816"/>
    <lineage>
        <taxon>Bacteria</taxon>
        <taxon>Pseudomonadati</taxon>
        <taxon>Pseudomonadota</taxon>
        <taxon>Gammaproteobacteria</taxon>
        <taxon>Cellvibrionales</taxon>
        <taxon>Spongiibacteraceae</taxon>
        <taxon>Oceanicoccus</taxon>
    </lineage>
</organism>
<dbReference type="Proteomes" id="UP000193450">
    <property type="component" value="Chromosome"/>
</dbReference>
<keyword evidence="1" id="KW-0472">Membrane</keyword>
<sequence>MSIEEKSNQVYRSIMIARIYGTCLFFVSFIMLVFVFYMSWFYGEGVSSDYQERPTFWGLLNVVALGLFAYVSVWIFKNEDKLIAKCPRCSGKKEARRTGTDQIGKGAS</sequence>
<gene>
    <name evidence="2" type="ORF">BST96_05005</name>
</gene>
<evidence type="ECO:0000256" key="1">
    <source>
        <dbReference type="SAM" id="Phobius"/>
    </source>
</evidence>
<evidence type="ECO:0000313" key="3">
    <source>
        <dbReference type="Proteomes" id="UP000193450"/>
    </source>
</evidence>
<feature type="transmembrane region" description="Helical" evidence="1">
    <location>
        <begin position="20"/>
        <end position="43"/>
    </location>
</feature>
<dbReference type="STRING" id="716816.BST96_05005"/>
<dbReference type="AlphaFoldDB" id="A0A1X9N8X2"/>
<dbReference type="EMBL" id="CP019343">
    <property type="protein sequence ID" value="ARN73534.1"/>
    <property type="molecule type" value="Genomic_DNA"/>
</dbReference>
<keyword evidence="1" id="KW-0812">Transmembrane</keyword>